<feature type="region of interest" description="Disordered" evidence="1">
    <location>
        <begin position="47"/>
        <end position="66"/>
    </location>
</feature>
<accession>A0A0A1VNR3</accession>
<evidence type="ECO:0000313" key="3">
    <source>
        <dbReference type="Proteomes" id="UP000030321"/>
    </source>
</evidence>
<dbReference type="EMBL" id="BBPA01000002">
    <property type="protein sequence ID" value="GAL91164.1"/>
    <property type="molecule type" value="Genomic_DNA"/>
</dbReference>
<proteinExistence type="predicted"/>
<protein>
    <submittedName>
        <fullName evidence="2">Mobile element protein</fullName>
    </submittedName>
</protein>
<comment type="caution">
    <text evidence="2">The sequence shown here is derived from an EMBL/GenBank/DDBJ whole genome shotgun (WGS) entry which is preliminary data.</text>
</comment>
<dbReference type="AlphaFoldDB" id="A0A0A1VNR3"/>
<evidence type="ECO:0000313" key="2">
    <source>
        <dbReference type="EMBL" id="GAL91164.1"/>
    </source>
</evidence>
<gene>
    <name evidence="2" type="ORF">N44_00533</name>
</gene>
<name>A0A0A1VNR3_MICAE</name>
<dbReference type="Proteomes" id="UP000030321">
    <property type="component" value="Unassembled WGS sequence"/>
</dbReference>
<reference evidence="3" key="1">
    <citation type="journal article" date="2015" name="Genome">
        <title>Whole Genome Sequence of the Non-Microcystin-Producing Microcystis aeruginosa Strain NIES-44.</title>
        <authorList>
            <person name="Okano K."/>
            <person name="Miyata N."/>
            <person name="Ozaki Y."/>
        </authorList>
    </citation>
    <scope>NUCLEOTIDE SEQUENCE [LARGE SCALE GENOMIC DNA]</scope>
    <source>
        <strain evidence="3">NIES-44</strain>
    </source>
</reference>
<organism evidence="2 3">
    <name type="scientific">Microcystis aeruginosa NIES-44</name>
    <dbReference type="NCBI Taxonomy" id="449439"/>
    <lineage>
        <taxon>Bacteria</taxon>
        <taxon>Bacillati</taxon>
        <taxon>Cyanobacteriota</taxon>
        <taxon>Cyanophyceae</taxon>
        <taxon>Oscillatoriophycideae</taxon>
        <taxon>Chroococcales</taxon>
        <taxon>Microcystaceae</taxon>
        <taxon>Microcystis</taxon>
    </lineage>
</organism>
<evidence type="ECO:0000256" key="1">
    <source>
        <dbReference type="SAM" id="MobiDB-lite"/>
    </source>
</evidence>
<sequence length="66" mass="7277">MTEGIPAHFEVIRSLPHGHVMAILETIKKLGLDRIISEKSSARLRSPNAWNQKLSGGDDCGKNHQS</sequence>